<evidence type="ECO:0000256" key="5">
    <source>
        <dbReference type="ARBA" id="ARBA00023002"/>
    </source>
</evidence>
<reference evidence="7 8" key="1">
    <citation type="submission" date="2018-05" db="EMBL/GenBank/DDBJ databases">
        <title>Complete Genome Sequence of Methylobacterium sp. 17Sr1-28.</title>
        <authorList>
            <person name="Srinivasan S."/>
        </authorList>
    </citation>
    <scope>NUCLEOTIDE SEQUENCE [LARGE SCALE GENOMIC DNA]</scope>
    <source>
        <strain evidence="7 8">17Sr1-28</strain>
    </source>
</reference>
<keyword evidence="6" id="KW-0408">Iron</keyword>
<dbReference type="PROSITE" id="PS51404">
    <property type="entry name" value="DYP_PEROXIDASE"/>
    <property type="match status" value="1"/>
</dbReference>
<dbReference type="KEGG" id="mtea:DK419_09255"/>
<dbReference type="OrthoDB" id="236246at2"/>
<proteinExistence type="predicted"/>
<evidence type="ECO:0000313" key="8">
    <source>
        <dbReference type="Proteomes" id="UP000245444"/>
    </source>
</evidence>
<evidence type="ECO:0000313" key="7">
    <source>
        <dbReference type="EMBL" id="AWN46478.1"/>
    </source>
</evidence>
<dbReference type="Proteomes" id="UP000245444">
    <property type="component" value="Chromosome"/>
</dbReference>
<dbReference type="GO" id="GO:0005829">
    <property type="term" value="C:cytosol"/>
    <property type="evidence" value="ECO:0007669"/>
    <property type="project" value="TreeGrafter"/>
</dbReference>
<dbReference type="RefSeq" id="WP_109958823.1">
    <property type="nucleotide sequence ID" value="NZ_CP029553.1"/>
</dbReference>
<protein>
    <recommendedName>
        <fullName evidence="9">Peroxidase</fullName>
    </recommendedName>
</protein>
<dbReference type="GO" id="GO:0020037">
    <property type="term" value="F:heme binding"/>
    <property type="evidence" value="ECO:0007669"/>
    <property type="project" value="InterPro"/>
</dbReference>
<dbReference type="InterPro" id="IPR011008">
    <property type="entry name" value="Dimeric_a/b-barrel"/>
</dbReference>
<evidence type="ECO:0000256" key="1">
    <source>
        <dbReference type="ARBA" id="ARBA00001970"/>
    </source>
</evidence>
<accession>A0A2U8WLP7</accession>
<keyword evidence="2" id="KW-0575">Peroxidase</keyword>
<evidence type="ECO:0000256" key="2">
    <source>
        <dbReference type="ARBA" id="ARBA00022559"/>
    </source>
</evidence>
<dbReference type="AlphaFoldDB" id="A0A2U8WLP7"/>
<organism evidence="7 8">
    <name type="scientific">Methylobacterium terrae</name>
    <dbReference type="NCBI Taxonomy" id="2202827"/>
    <lineage>
        <taxon>Bacteria</taxon>
        <taxon>Pseudomonadati</taxon>
        <taxon>Pseudomonadota</taxon>
        <taxon>Alphaproteobacteria</taxon>
        <taxon>Hyphomicrobiales</taxon>
        <taxon>Methylobacteriaceae</taxon>
        <taxon>Methylobacterium</taxon>
    </lineage>
</organism>
<sequence>MSDLIEILRNPIKWHSASSDPDIKLFLEDLQANILKGHGRHHAAHVFIGFDDLSHDAVAHVVRALGRRCTSAAEQLRSNKRYAPYLDGGTVRCVFLSAGGFEALGAHAEVPPGAAFAAGMAARQAILSDPGRATWEAGTWNARAPDAMLLIANADPRIVTGEAKAFAQWLEASGCRILATETGLQQTRKFRPDAAAEGVEHFGYVDGRSHPLFLDEDLRTELAGLPEEPPAPGGFSTGRIPWSPAFPPSQFIVADPNGRLPLSAGSYFVFRKLEQDVRGFNAAEDALGEALFGKAATQEELDRAGAMVVGRFEDGTPLTDFPQGTAAAVPNGFTYENDADGARCPFHAHIRKTNPRGDVRRQLNLPDDQGDRSPIMARRGITYGPARPMSQDGSEFADGGNEPVHGSGLLFMAYMADLEQQFEFTQQSWANNPDFAGNIGENKHGSTGIDPVIGQADPAAPTREHTYLDGHTPGAQPSMHRFEQFVHMKGGEYFFAPSLSFLRGVGTASS</sequence>
<keyword evidence="3" id="KW-0349">Heme</keyword>
<dbReference type="PANTHER" id="PTHR30521">
    <property type="entry name" value="DEFERROCHELATASE/PEROXIDASE"/>
    <property type="match status" value="1"/>
</dbReference>
<evidence type="ECO:0000256" key="4">
    <source>
        <dbReference type="ARBA" id="ARBA00022723"/>
    </source>
</evidence>
<evidence type="ECO:0000256" key="6">
    <source>
        <dbReference type="ARBA" id="ARBA00023004"/>
    </source>
</evidence>
<name>A0A2U8WLP7_9HYPH</name>
<keyword evidence="4" id="KW-0479">Metal-binding</keyword>
<comment type="cofactor">
    <cofactor evidence="1">
        <name>heme b</name>
        <dbReference type="ChEBI" id="CHEBI:60344"/>
    </cofactor>
</comment>
<dbReference type="SUPFAM" id="SSF54909">
    <property type="entry name" value="Dimeric alpha+beta barrel"/>
    <property type="match status" value="1"/>
</dbReference>
<dbReference type="GO" id="GO:0046872">
    <property type="term" value="F:metal ion binding"/>
    <property type="evidence" value="ECO:0007669"/>
    <property type="project" value="UniProtKB-KW"/>
</dbReference>
<dbReference type="InterPro" id="IPR006314">
    <property type="entry name" value="Dyp_peroxidase"/>
</dbReference>
<keyword evidence="5" id="KW-0560">Oxidoreductase</keyword>
<dbReference type="GO" id="GO:0004601">
    <property type="term" value="F:peroxidase activity"/>
    <property type="evidence" value="ECO:0007669"/>
    <property type="project" value="UniProtKB-KW"/>
</dbReference>
<keyword evidence="8" id="KW-1185">Reference proteome</keyword>
<dbReference type="EMBL" id="CP029553">
    <property type="protein sequence ID" value="AWN46478.1"/>
    <property type="molecule type" value="Genomic_DNA"/>
</dbReference>
<dbReference type="PANTHER" id="PTHR30521:SF4">
    <property type="entry name" value="DEFERROCHELATASE"/>
    <property type="match status" value="1"/>
</dbReference>
<gene>
    <name evidence="7" type="ORF">DK419_09255</name>
</gene>
<evidence type="ECO:0008006" key="9">
    <source>
        <dbReference type="Google" id="ProtNLM"/>
    </source>
</evidence>
<evidence type="ECO:0000256" key="3">
    <source>
        <dbReference type="ARBA" id="ARBA00022617"/>
    </source>
</evidence>